<evidence type="ECO:0000256" key="2">
    <source>
        <dbReference type="ARBA" id="ARBA00005153"/>
    </source>
</evidence>
<feature type="active site" description="Nucleophile" evidence="9">
    <location>
        <position position="83"/>
    </location>
</feature>
<proteinExistence type="inferred from homology"/>
<name>D1B619_THEAS</name>
<keyword evidence="4 9" id="KW-0547">Nucleotide-binding</keyword>
<dbReference type="FunFam" id="3.40.50.620:FF:000001">
    <property type="entry name" value="GMP synthase [glutamine-hydrolyzing]"/>
    <property type="match status" value="1"/>
</dbReference>
<dbReference type="InterPro" id="IPR017926">
    <property type="entry name" value="GATASE"/>
</dbReference>
<evidence type="ECO:0000256" key="9">
    <source>
        <dbReference type="HAMAP-Rule" id="MF_00344"/>
    </source>
</evidence>
<dbReference type="PATRIC" id="fig|525903.6.peg.1229"/>
<dbReference type="Pfam" id="PF00117">
    <property type="entry name" value="GATase"/>
    <property type="match status" value="1"/>
</dbReference>
<dbReference type="AlphaFoldDB" id="D1B619"/>
<dbReference type="Pfam" id="PF00958">
    <property type="entry name" value="GMP_synt_C"/>
    <property type="match status" value="1"/>
</dbReference>
<dbReference type="Gene3D" id="3.40.50.620">
    <property type="entry name" value="HUPs"/>
    <property type="match status" value="1"/>
</dbReference>
<dbReference type="eggNOG" id="COG0519">
    <property type="taxonomic scope" value="Bacteria"/>
</dbReference>
<dbReference type="NCBIfam" id="TIGR00884">
    <property type="entry name" value="guaA_Cterm"/>
    <property type="match status" value="1"/>
</dbReference>
<dbReference type="SUPFAM" id="SSF54810">
    <property type="entry name" value="GMP synthetase C-terminal dimerisation domain"/>
    <property type="match status" value="1"/>
</dbReference>
<dbReference type="KEGG" id="tai:Taci_1228"/>
<dbReference type="PANTHER" id="PTHR11922">
    <property type="entry name" value="GMP SYNTHASE-RELATED"/>
    <property type="match status" value="1"/>
</dbReference>
<dbReference type="PRINTS" id="PR00099">
    <property type="entry name" value="CPSGATASE"/>
</dbReference>
<dbReference type="PANTHER" id="PTHR11922:SF2">
    <property type="entry name" value="GMP SYNTHASE [GLUTAMINE-HYDROLYZING]"/>
    <property type="match status" value="1"/>
</dbReference>
<dbReference type="HOGENOM" id="CLU_014340_0_5_0"/>
<dbReference type="SUPFAM" id="SSF52317">
    <property type="entry name" value="Class I glutamine amidotransferase-like"/>
    <property type="match status" value="1"/>
</dbReference>
<feature type="domain" description="GMPS ATP-PPase" evidence="11">
    <location>
        <begin position="198"/>
        <end position="388"/>
    </location>
</feature>
<comment type="catalytic activity">
    <reaction evidence="9">
        <text>XMP + L-glutamine + ATP + H2O = GMP + L-glutamate + AMP + diphosphate + 2 H(+)</text>
        <dbReference type="Rhea" id="RHEA:11680"/>
        <dbReference type="ChEBI" id="CHEBI:15377"/>
        <dbReference type="ChEBI" id="CHEBI:15378"/>
        <dbReference type="ChEBI" id="CHEBI:29985"/>
        <dbReference type="ChEBI" id="CHEBI:30616"/>
        <dbReference type="ChEBI" id="CHEBI:33019"/>
        <dbReference type="ChEBI" id="CHEBI:57464"/>
        <dbReference type="ChEBI" id="CHEBI:58115"/>
        <dbReference type="ChEBI" id="CHEBI:58359"/>
        <dbReference type="ChEBI" id="CHEBI:456215"/>
        <dbReference type="EC" id="6.3.5.2"/>
    </reaction>
</comment>
<dbReference type="InterPro" id="IPR022955">
    <property type="entry name" value="GMP_synthase"/>
</dbReference>
<dbReference type="HAMAP" id="MF_00344">
    <property type="entry name" value="GMP_synthase"/>
    <property type="match status" value="1"/>
</dbReference>
<protein>
    <recommendedName>
        <fullName evidence="9">GMP synthase [glutamine-hydrolyzing]</fullName>
        <ecNumber evidence="9">6.3.5.2</ecNumber>
    </recommendedName>
    <alternativeName>
        <fullName evidence="9">GMP synthetase</fullName>
    </alternativeName>
    <alternativeName>
        <fullName evidence="9">Glutamine amidotransferase</fullName>
    </alternativeName>
</protein>
<dbReference type="STRING" id="525903.Taci_1228"/>
<dbReference type="PROSITE" id="PS51553">
    <property type="entry name" value="GMPS_ATP_PPASE"/>
    <property type="match status" value="1"/>
</dbReference>
<evidence type="ECO:0000256" key="8">
    <source>
        <dbReference type="ARBA" id="ARBA00022962"/>
    </source>
</evidence>
<dbReference type="CDD" id="cd01997">
    <property type="entry name" value="GMP_synthase_C"/>
    <property type="match status" value="1"/>
</dbReference>
<comment type="subunit">
    <text evidence="9">Homodimer.</text>
</comment>
<feature type="active site" evidence="9">
    <location>
        <position position="171"/>
    </location>
</feature>
<evidence type="ECO:0000256" key="1">
    <source>
        <dbReference type="ARBA" id="ARBA00002332"/>
    </source>
</evidence>
<dbReference type="InterPro" id="IPR014729">
    <property type="entry name" value="Rossmann-like_a/b/a_fold"/>
</dbReference>
<dbReference type="UniPathway" id="UPA00189">
    <property type="reaction ID" value="UER00296"/>
</dbReference>
<feature type="active site" evidence="9">
    <location>
        <position position="173"/>
    </location>
</feature>
<gene>
    <name evidence="9" type="primary">guaA</name>
    <name evidence="12" type="ordered locus">Taci_1228</name>
</gene>
<accession>D1B619</accession>
<dbReference type="InterPro" id="IPR029062">
    <property type="entry name" value="Class_I_gatase-like"/>
</dbReference>
<dbReference type="Proteomes" id="UP000002030">
    <property type="component" value="Chromosome"/>
</dbReference>
<dbReference type="NCBIfam" id="NF000848">
    <property type="entry name" value="PRK00074.1"/>
    <property type="match status" value="1"/>
</dbReference>
<reference evidence="12 13" key="1">
    <citation type="journal article" date="2009" name="Stand. Genomic Sci.">
        <title>Complete genome sequence of Thermanaerovibrio acidaminovorans type strain (Su883).</title>
        <authorList>
            <person name="Chovatia M."/>
            <person name="Sikorski J."/>
            <person name="Schroder M."/>
            <person name="Lapidus A."/>
            <person name="Nolan M."/>
            <person name="Tice H."/>
            <person name="Glavina Del Rio T."/>
            <person name="Copeland A."/>
            <person name="Cheng J.F."/>
            <person name="Lucas S."/>
            <person name="Chen F."/>
            <person name="Bruce D."/>
            <person name="Goodwin L."/>
            <person name="Pitluck S."/>
            <person name="Ivanova N."/>
            <person name="Mavromatis K."/>
            <person name="Ovchinnikova G."/>
            <person name="Pati A."/>
            <person name="Chen A."/>
            <person name="Palaniappan K."/>
            <person name="Land M."/>
            <person name="Hauser L."/>
            <person name="Chang Y.J."/>
            <person name="Jeffries C.D."/>
            <person name="Chain P."/>
            <person name="Saunders E."/>
            <person name="Detter J.C."/>
            <person name="Brettin T."/>
            <person name="Rohde M."/>
            <person name="Goker M."/>
            <person name="Spring S."/>
            <person name="Bristow J."/>
            <person name="Markowitz V."/>
            <person name="Hugenholtz P."/>
            <person name="Kyrpides N.C."/>
            <person name="Klenk H.P."/>
            <person name="Eisen J.A."/>
        </authorList>
    </citation>
    <scope>NUCLEOTIDE SEQUENCE [LARGE SCALE GENOMIC DNA]</scope>
    <source>
        <strain evidence="13">ATCC 49978 / DSM 6589 / Su883</strain>
    </source>
</reference>
<comment type="pathway">
    <text evidence="2 9">Purine metabolism; GMP biosynthesis; GMP from XMP (L-Gln route): step 1/1.</text>
</comment>
<evidence type="ECO:0000313" key="13">
    <source>
        <dbReference type="Proteomes" id="UP000002030"/>
    </source>
</evidence>
<dbReference type="SUPFAM" id="SSF52402">
    <property type="entry name" value="Adenine nucleotide alpha hydrolases-like"/>
    <property type="match status" value="1"/>
</dbReference>
<dbReference type="PROSITE" id="PS51273">
    <property type="entry name" value="GATASE_TYPE_1"/>
    <property type="match status" value="1"/>
</dbReference>
<comment type="function">
    <text evidence="1 9">Catalyzes the synthesis of GMP from XMP.</text>
</comment>
<dbReference type="CDD" id="cd01742">
    <property type="entry name" value="GATase1_GMP_Synthase"/>
    <property type="match status" value="1"/>
</dbReference>
<dbReference type="EnsemblBacteria" id="ACZ19460">
    <property type="protein sequence ID" value="ACZ19460"/>
    <property type="gene ID" value="Taci_1228"/>
</dbReference>
<dbReference type="InterPro" id="IPR022310">
    <property type="entry name" value="NAD/GMP_synthase"/>
</dbReference>
<dbReference type="eggNOG" id="COG0518">
    <property type="taxonomic scope" value="Bacteria"/>
</dbReference>
<keyword evidence="7 9" id="KW-0067">ATP-binding</keyword>
<dbReference type="EMBL" id="CP001818">
    <property type="protein sequence ID" value="ACZ19460.1"/>
    <property type="molecule type" value="Genomic_DNA"/>
</dbReference>
<dbReference type="InterPro" id="IPR025777">
    <property type="entry name" value="GMPS_ATP_PPase_dom"/>
</dbReference>
<dbReference type="FunFam" id="3.40.50.880:FF:000001">
    <property type="entry name" value="GMP synthase [glutamine-hydrolyzing]"/>
    <property type="match status" value="1"/>
</dbReference>
<dbReference type="InterPro" id="IPR001674">
    <property type="entry name" value="GMP_synth_C"/>
</dbReference>
<evidence type="ECO:0000256" key="3">
    <source>
        <dbReference type="ARBA" id="ARBA00022598"/>
    </source>
</evidence>
<keyword evidence="8 9" id="KW-0315">Glutamine amidotransferase</keyword>
<evidence type="ECO:0000256" key="7">
    <source>
        <dbReference type="ARBA" id="ARBA00022840"/>
    </source>
</evidence>
<dbReference type="Pfam" id="PF02540">
    <property type="entry name" value="NAD_synthase"/>
    <property type="match status" value="1"/>
</dbReference>
<evidence type="ECO:0000259" key="11">
    <source>
        <dbReference type="PROSITE" id="PS51553"/>
    </source>
</evidence>
<feature type="binding site" evidence="10">
    <location>
        <begin position="225"/>
        <end position="231"/>
    </location>
    <ligand>
        <name>ATP</name>
        <dbReference type="ChEBI" id="CHEBI:30616"/>
    </ligand>
</feature>
<dbReference type="EC" id="6.3.5.2" evidence="9"/>
<dbReference type="PRINTS" id="PR00096">
    <property type="entry name" value="GATASE"/>
</dbReference>
<keyword evidence="5 9" id="KW-0332">GMP biosynthesis</keyword>
<keyword evidence="6 9" id="KW-0658">Purine biosynthesis</keyword>
<dbReference type="OrthoDB" id="9802219at2"/>
<dbReference type="InterPro" id="IPR004739">
    <property type="entry name" value="GMP_synth_GATase"/>
</dbReference>
<keyword evidence="3 9" id="KW-0436">Ligase</keyword>
<organism evidence="12 13">
    <name type="scientific">Thermanaerovibrio acidaminovorans (strain ATCC 49978 / DSM 6589 / Su883)</name>
    <name type="common">Selenomonas acidaminovorans</name>
    <dbReference type="NCBI Taxonomy" id="525903"/>
    <lineage>
        <taxon>Bacteria</taxon>
        <taxon>Thermotogati</taxon>
        <taxon>Synergistota</taxon>
        <taxon>Synergistia</taxon>
        <taxon>Synergistales</taxon>
        <taxon>Synergistaceae</taxon>
        <taxon>Thermanaerovibrio</taxon>
    </lineage>
</organism>
<dbReference type="RefSeq" id="WP_012869972.1">
    <property type="nucleotide sequence ID" value="NC_013522.1"/>
</dbReference>
<dbReference type="FunFam" id="3.30.300.10:FF:000002">
    <property type="entry name" value="GMP synthase [glutamine-hydrolyzing]"/>
    <property type="match status" value="1"/>
</dbReference>
<dbReference type="Gene3D" id="3.40.50.880">
    <property type="match status" value="1"/>
</dbReference>
<evidence type="ECO:0000313" key="12">
    <source>
        <dbReference type="EMBL" id="ACZ19460.1"/>
    </source>
</evidence>
<evidence type="ECO:0000256" key="4">
    <source>
        <dbReference type="ARBA" id="ARBA00022741"/>
    </source>
</evidence>
<sequence>MIDRDTVVVLDCGSQYTQLIARRIRELEVYSQILPWDASAEEVLSLSPKGIVISGGPMSCVEEGSPKLDERILKSGIPLLGICYGMQLLAHQLGGQVVKAPSAEYGRSRVDLEGQDSTLLSGLPGSFTAWMSHWDQVEQVPPGTRVTARSESGAVAAFEGASGRISALQFHPEVAHTQGGMDIISNFLFKVCGCRRSWILSDWIDGAVEEIRRRVGDDTVICGLSGGVDSTVAAVLTSRAIGDRLKCIFVDNGLLRKDEARSVMETYSSLNLDVKMVDASHRFLSALEGVEEPERKRKVIGEVFVRVFEEEASSIPGAQWLLQGTLYPDVIESGHQGKGASVIKSHHNVGGLPDFMRLKVLEPLRDLFKDEVRRIGSLLGVPQGFIRRHPFPGPGLAVRCLGEVNRERLQVLREADHILQEELLASGLYDSLWQCFCVLLPVRSVGVMGDVRTYAETAVIRAVESQDGMTADWARLPYDLLDRVSRRICNEVRGVNRVVMDVTGKPPATIEWE</sequence>
<dbReference type="GO" id="GO:0005524">
    <property type="term" value="F:ATP binding"/>
    <property type="evidence" value="ECO:0007669"/>
    <property type="project" value="UniProtKB-UniRule"/>
</dbReference>
<dbReference type="GO" id="GO:0005829">
    <property type="term" value="C:cytosol"/>
    <property type="evidence" value="ECO:0007669"/>
    <property type="project" value="TreeGrafter"/>
</dbReference>
<keyword evidence="13" id="KW-1185">Reference proteome</keyword>
<dbReference type="GO" id="GO:0003921">
    <property type="term" value="F:GMP synthase activity"/>
    <property type="evidence" value="ECO:0007669"/>
    <property type="project" value="InterPro"/>
</dbReference>
<dbReference type="Gene3D" id="3.30.300.10">
    <property type="match status" value="1"/>
</dbReference>
<evidence type="ECO:0000256" key="10">
    <source>
        <dbReference type="PROSITE-ProRule" id="PRU00886"/>
    </source>
</evidence>
<dbReference type="NCBIfam" id="TIGR00888">
    <property type="entry name" value="guaA_Nterm"/>
    <property type="match status" value="1"/>
</dbReference>
<evidence type="ECO:0000256" key="5">
    <source>
        <dbReference type="ARBA" id="ARBA00022749"/>
    </source>
</evidence>
<dbReference type="PRINTS" id="PR00097">
    <property type="entry name" value="ANTSNTHASEII"/>
</dbReference>
<evidence type="ECO:0000256" key="6">
    <source>
        <dbReference type="ARBA" id="ARBA00022755"/>
    </source>
</evidence>